<evidence type="ECO:0000256" key="8">
    <source>
        <dbReference type="ARBA" id="ARBA00023027"/>
    </source>
</evidence>
<dbReference type="PROSITE" id="PS51462">
    <property type="entry name" value="NUDIX"/>
    <property type="match status" value="1"/>
</dbReference>
<comment type="cofactor">
    <cofactor evidence="1">
        <name>Mg(2+)</name>
        <dbReference type="ChEBI" id="CHEBI:18420"/>
    </cofactor>
</comment>
<dbReference type="PANTHER" id="PTHR42904">
    <property type="entry name" value="NUDIX HYDROLASE, NUDC SUBFAMILY"/>
    <property type="match status" value="1"/>
</dbReference>
<evidence type="ECO:0000256" key="3">
    <source>
        <dbReference type="ARBA" id="ARBA00009595"/>
    </source>
</evidence>
<dbReference type="EC" id="3.6.1.22" evidence="4"/>
<evidence type="ECO:0000256" key="5">
    <source>
        <dbReference type="ARBA" id="ARBA00022723"/>
    </source>
</evidence>
<dbReference type="STRING" id="1764295.A0A5B8MFZ1"/>
<comment type="catalytic activity">
    <reaction evidence="9">
        <text>a 5'-end NAD(+)-phospho-ribonucleoside in mRNA + H2O = a 5'-end phospho-adenosine-phospho-ribonucleoside in mRNA + beta-nicotinamide D-ribonucleotide + 2 H(+)</text>
        <dbReference type="Rhea" id="RHEA:60876"/>
        <dbReference type="Rhea" id="RHEA-COMP:15698"/>
        <dbReference type="Rhea" id="RHEA-COMP:15719"/>
        <dbReference type="ChEBI" id="CHEBI:14649"/>
        <dbReference type="ChEBI" id="CHEBI:15377"/>
        <dbReference type="ChEBI" id="CHEBI:15378"/>
        <dbReference type="ChEBI" id="CHEBI:144029"/>
        <dbReference type="ChEBI" id="CHEBI:144051"/>
    </reaction>
    <physiologicalReaction direction="left-to-right" evidence="9">
        <dbReference type="Rhea" id="RHEA:60877"/>
    </physiologicalReaction>
</comment>
<gene>
    <name evidence="11" type="ORF">A3770_03p21060</name>
</gene>
<evidence type="ECO:0000256" key="4">
    <source>
        <dbReference type="ARBA" id="ARBA00012381"/>
    </source>
</evidence>
<dbReference type="Proteomes" id="UP000316726">
    <property type="component" value="Chromosome 3"/>
</dbReference>
<dbReference type="GO" id="GO:0005777">
    <property type="term" value="C:peroxisome"/>
    <property type="evidence" value="ECO:0007669"/>
    <property type="project" value="TreeGrafter"/>
</dbReference>
<keyword evidence="8" id="KW-0520">NAD</keyword>
<protein>
    <recommendedName>
        <fullName evidence="4">NAD(+) diphosphatase</fullName>
        <ecNumber evidence="4">3.6.1.22</ecNumber>
    </recommendedName>
</protein>
<evidence type="ECO:0000259" key="10">
    <source>
        <dbReference type="PROSITE" id="PS51462"/>
    </source>
</evidence>
<evidence type="ECO:0000256" key="2">
    <source>
        <dbReference type="ARBA" id="ARBA00001947"/>
    </source>
</evidence>
<dbReference type="EMBL" id="CP031036">
    <property type="protein sequence ID" value="QDZ19588.1"/>
    <property type="molecule type" value="Genomic_DNA"/>
</dbReference>
<organism evidence="11 12">
    <name type="scientific">Chloropicon primus</name>
    <dbReference type="NCBI Taxonomy" id="1764295"/>
    <lineage>
        <taxon>Eukaryota</taxon>
        <taxon>Viridiplantae</taxon>
        <taxon>Chlorophyta</taxon>
        <taxon>Chloropicophyceae</taxon>
        <taxon>Chloropicales</taxon>
        <taxon>Chloropicaceae</taxon>
        <taxon>Chloropicon</taxon>
    </lineage>
</organism>
<reference evidence="11 12" key="1">
    <citation type="submission" date="2018-07" db="EMBL/GenBank/DDBJ databases">
        <title>The complete nuclear genome of the prasinophyte Chloropicon primus (CCMP1205).</title>
        <authorList>
            <person name="Pombert J.-F."/>
            <person name="Otis C."/>
            <person name="Turmel M."/>
            <person name="Lemieux C."/>
        </authorList>
    </citation>
    <scope>NUCLEOTIDE SEQUENCE [LARGE SCALE GENOMIC DNA]</scope>
    <source>
        <strain evidence="11 12">CCMP1205</strain>
    </source>
</reference>
<dbReference type="InterPro" id="IPR000086">
    <property type="entry name" value="NUDIX_hydrolase_dom"/>
</dbReference>
<accession>A0A5B8MFZ1</accession>
<proteinExistence type="inferred from homology"/>
<dbReference type="PANTHER" id="PTHR42904:SF6">
    <property type="entry name" value="NAD-CAPPED RNA HYDROLASE NUDT12"/>
    <property type="match status" value="1"/>
</dbReference>
<keyword evidence="7" id="KW-0460">Magnesium</keyword>
<evidence type="ECO:0000256" key="6">
    <source>
        <dbReference type="ARBA" id="ARBA00022801"/>
    </source>
</evidence>
<dbReference type="SUPFAM" id="SSF55811">
    <property type="entry name" value="Nudix"/>
    <property type="match status" value="1"/>
</dbReference>
<keyword evidence="5" id="KW-0479">Metal-binding</keyword>
<dbReference type="InterPro" id="IPR050241">
    <property type="entry name" value="NAD-cap_RNA_hydrolase_NudC"/>
</dbReference>
<name>A0A5B8MFZ1_9CHLO</name>
<dbReference type="GO" id="GO:0006742">
    <property type="term" value="P:NADP+ catabolic process"/>
    <property type="evidence" value="ECO:0007669"/>
    <property type="project" value="TreeGrafter"/>
</dbReference>
<dbReference type="Gene3D" id="3.90.79.20">
    <property type="match status" value="1"/>
</dbReference>
<evidence type="ECO:0000256" key="7">
    <source>
        <dbReference type="ARBA" id="ARBA00022842"/>
    </source>
</evidence>
<dbReference type="PROSITE" id="PS00893">
    <property type="entry name" value="NUDIX_BOX"/>
    <property type="match status" value="1"/>
</dbReference>
<dbReference type="CDD" id="cd03429">
    <property type="entry name" value="NUDIX_NADH_pyrophosphatase_Nudt13"/>
    <property type="match status" value="1"/>
</dbReference>
<dbReference type="GO" id="GO:0046872">
    <property type="term" value="F:metal ion binding"/>
    <property type="evidence" value="ECO:0007669"/>
    <property type="project" value="UniProtKB-KW"/>
</dbReference>
<dbReference type="GO" id="GO:0035529">
    <property type="term" value="F:NADH pyrophosphatase activity"/>
    <property type="evidence" value="ECO:0007669"/>
    <property type="project" value="TreeGrafter"/>
</dbReference>
<dbReference type="Gene3D" id="3.90.79.10">
    <property type="entry name" value="Nucleoside Triphosphate Pyrophosphohydrolase"/>
    <property type="match status" value="1"/>
</dbReference>
<sequence length="374" mass="41181">MRPNRWGLFDGAKIARALPKTARVDPREFARREVERGAHILALGRGNTVLMTLRGESKSIGWTDKTAIEEAFGIRYDAAEGTSFSSADERSGERYELIYLGREEGLGSRSYFALDLARHELLSSPKSGFGEIRSFLKSRDDLLGSEEGASVSRAGYALALRNWGKGIRFCPSCGSATRSTQIGTRKECTDCGKKQYPRLDPVAICLVVSQDGSHALLGSPRYASGRMLTCLAGFIEQCETIEEAVVREIEEESGVQVDQVQLLGSQPWPLGRSGACELMIGCVARAKSNPETRDLIVDQEELNSASWVPKEVVAQKLAKSKARRRKSGKPGELETWIVPPYAIAHHLIDHWINGDNEDVSRLSKVVARSEASRL</sequence>
<keyword evidence="6 11" id="KW-0378">Hydrolase</keyword>
<evidence type="ECO:0000313" key="12">
    <source>
        <dbReference type="Proteomes" id="UP000316726"/>
    </source>
</evidence>
<dbReference type="GO" id="GO:0019677">
    <property type="term" value="P:NAD+ catabolic process"/>
    <property type="evidence" value="ECO:0007669"/>
    <property type="project" value="TreeGrafter"/>
</dbReference>
<comment type="cofactor">
    <cofactor evidence="2">
        <name>Zn(2+)</name>
        <dbReference type="ChEBI" id="CHEBI:29105"/>
    </cofactor>
</comment>
<dbReference type="OrthoDB" id="10249612at2759"/>
<comment type="similarity">
    <text evidence="3">Belongs to the Nudix hydrolase family. NudC subfamily.</text>
</comment>
<dbReference type="Pfam" id="PF00293">
    <property type="entry name" value="NUDIX"/>
    <property type="match status" value="1"/>
</dbReference>
<feature type="domain" description="Nudix hydrolase" evidence="10">
    <location>
        <begin position="197"/>
        <end position="330"/>
    </location>
</feature>
<dbReference type="AlphaFoldDB" id="A0A5B8MFZ1"/>
<keyword evidence="12" id="KW-1185">Reference proteome</keyword>
<evidence type="ECO:0000313" key="11">
    <source>
        <dbReference type="EMBL" id="QDZ19588.1"/>
    </source>
</evidence>
<dbReference type="InterPro" id="IPR049734">
    <property type="entry name" value="NudC-like_C"/>
</dbReference>
<evidence type="ECO:0000256" key="9">
    <source>
        <dbReference type="ARBA" id="ARBA00023679"/>
    </source>
</evidence>
<dbReference type="InterPro" id="IPR015797">
    <property type="entry name" value="NUDIX_hydrolase-like_dom_sf"/>
</dbReference>
<dbReference type="InterPro" id="IPR020084">
    <property type="entry name" value="NUDIX_hydrolase_CS"/>
</dbReference>
<dbReference type="GO" id="GO:0005829">
    <property type="term" value="C:cytosol"/>
    <property type="evidence" value="ECO:0007669"/>
    <property type="project" value="TreeGrafter"/>
</dbReference>
<evidence type="ECO:0000256" key="1">
    <source>
        <dbReference type="ARBA" id="ARBA00001946"/>
    </source>
</evidence>